<dbReference type="FunFam" id="2.130.10.10:FF:000102">
    <property type="entry name" value="Actin-interacting protein 1"/>
    <property type="match status" value="1"/>
</dbReference>
<dbReference type="AlphaFoldDB" id="G8JWL3"/>
<feature type="repeat" description="WD" evidence="4">
    <location>
        <begin position="571"/>
        <end position="606"/>
    </location>
</feature>
<organism evidence="5 6">
    <name type="scientific">Eremothecium cymbalariae (strain CBS 270.75 / DBVPG 7215 / KCTC 17166 / NRRL Y-17582)</name>
    <name type="common">Yeast</name>
    <dbReference type="NCBI Taxonomy" id="931890"/>
    <lineage>
        <taxon>Eukaryota</taxon>
        <taxon>Fungi</taxon>
        <taxon>Dikarya</taxon>
        <taxon>Ascomycota</taxon>
        <taxon>Saccharomycotina</taxon>
        <taxon>Saccharomycetes</taxon>
        <taxon>Saccharomycetales</taxon>
        <taxon>Saccharomycetaceae</taxon>
        <taxon>Eremothecium</taxon>
    </lineage>
</organism>
<dbReference type="GO" id="GO:0030479">
    <property type="term" value="C:actin cortical patch"/>
    <property type="evidence" value="ECO:0007669"/>
    <property type="project" value="EnsemblFungi"/>
</dbReference>
<dbReference type="InterPro" id="IPR001680">
    <property type="entry name" value="WD40_rpt"/>
</dbReference>
<dbReference type="SUPFAM" id="SSF50960">
    <property type="entry name" value="TolB, C-terminal domain"/>
    <property type="match status" value="1"/>
</dbReference>
<evidence type="ECO:0000256" key="4">
    <source>
        <dbReference type="PROSITE-ProRule" id="PRU00221"/>
    </source>
</evidence>
<dbReference type="FunCoup" id="G8JWL3">
    <property type="interactions" value="728"/>
</dbReference>
<gene>
    <name evidence="5" type="ordered locus">Ecym_7402</name>
</gene>
<dbReference type="EMBL" id="CP002503">
    <property type="protein sequence ID" value="AET41228.1"/>
    <property type="molecule type" value="Genomic_DNA"/>
</dbReference>
<dbReference type="eggNOG" id="KOG0318">
    <property type="taxonomic scope" value="Eukaryota"/>
</dbReference>
<evidence type="ECO:0000313" key="5">
    <source>
        <dbReference type="EMBL" id="AET41228.1"/>
    </source>
</evidence>
<dbReference type="InterPro" id="IPR015943">
    <property type="entry name" value="WD40/YVTN_repeat-like_dom_sf"/>
</dbReference>
<name>G8JWL3_ERECY</name>
<keyword evidence="2" id="KW-0677">Repeat</keyword>
<dbReference type="Pfam" id="PF00400">
    <property type="entry name" value="WD40"/>
    <property type="match status" value="3"/>
</dbReference>
<dbReference type="PANTHER" id="PTHR19856:SF0">
    <property type="entry name" value="WD REPEAT-CONTAINING PROTEIN 1"/>
    <property type="match status" value="1"/>
</dbReference>
<feature type="repeat" description="WD" evidence="4">
    <location>
        <begin position="265"/>
        <end position="287"/>
    </location>
</feature>
<dbReference type="InterPro" id="IPR036322">
    <property type="entry name" value="WD40_repeat_dom_sf"/>
</dbReference>
<dbReference type="SMART" id="SM00320">
    <property type="entry name" value="WD40"/>
    <property type="match status" value="9"/>
</dbReference>
<dbReference type="GO" id="GO:0005884">
    <property type="term" value="C:actin filament"/>
    <property type="evidence" value="ECO:0007669"/>
    <property type="project" value="EnsemblFungi"/>
</dbReference>
<evidence type="ECO:0000256" key="3">
    <source>
        <dbReference type="ARBA" id="ARBA00038366"/>
    </source>
</evidence>
<evidence type="ECO:0000256" key="2">
    <source>
        <dbReference type="ARBA" id="ARBA00022737"/>
    </source>
</evidence>
<dbReference type="PANTHER" id="PTHR19856">
    <property type="entry name" value="WD-REPEATCONTAINING PROTEIN WDR1"/>
    <property type="match status" value="1"/>
</dbReference>
<sequence length="606" mass="66779">MSSIYLKKTLVPLPSTTRNFTTHLSYDSETRSLAYNSGKSAIIRSLVDDTAIQFTGHGNANVTVVRFSPLKGSNYLCSGDDSGRVIVWYYKPVDSLGVVETGVVSEFKVLSDAITDISWDFEGKRLCVVGEGRNTFGAFISWDTGNSLGEVSGHAQRVNACHFKQSRPMRAITVGYDGKAVFYKGPPFQFTNSDRSHHDHGKFIRDVKFSPGTGKYCVSVGSDRKIVVYDGVDGQFIKYVEDENEVCGGFFALAWVDEGSESNKFVTASADGVVRLWDVESNKLLQKWSLGKDLAQQQVGVAVTEEKEIISLSLDGTLNVFKIGEKEIVRKLHGHNKSITTLTLNPLITSSYDGKVVKWSADDVPSVYFSHLNTVTSIENVDGEISTVSWDKTLRVNGELKFEFQDQPKESFAHNGAVSVVTSDNKLMVLNSLTGVILAETKLHTPAAAVTLGNKYAVVGYEGKNSIEVFKVSDLSDSFTLPTAMRATPSTLSLSPSEKYLAAGDTMGRILLYDLESKNVKTSRWSFHSGKITSISWRPDQDEEDHVVSTSLDTHMFIYSVKKPMKVIKKLNAHKDAVCFVCWETPNTVVTAGADACIRRWAVEFS</sequence>
<dbReference type="SUPFAM" id="SSF50978">
    <property type="entry name" value="WD40 repeat-like"/>
    <property type="match status" value="1"/>
</dbReference>
<dbReference type="Gene3D" id="2.130.10.10">
    <property type="entry name" value="YVTN repeat-like/Quinoprotein amine dehydrogenase"/>
    <property type="match status" value="2"/>
</dbReference>
<dbReference type="GO" id="GO:0032466">
    <property type="term" value="P:negative regulation of cytokinesis"/>
    <property type="evidence" value="ECO:0007669"/>
    <property type="project" value="EnsemblFungi"/>
</dbReference>
<evidence type="ECO:0000256" key="1">
    <source>
        <dbReference type="ARBA" id="ARBA00022574"/>
    </source>
</evidence>
<keyword evidence="1 4" id="KW-0853">WD repeat</keyword>
<dbReference type="STRING" id="931890.G8JWL3"/>
<reference evidence="6" key="1">
    <citation type="journal article" date="2012" name="G3 (Bethesda)">
        <title>Pichia sorbitophila, an interspecies yeast hybrid reveals early steps of genome resolution following polyploidization.</title>
        <authorList>
            <person name="Leh Louis V."/>
            <person name="Despons L."/>
            <person name="Friedrich A."/>
            <person name="Martin T."/>
            <person name="Durrens P."/>
            <person name="Casaregola S."/>
            <person name="Neuveglise C."/>
            <person name="Fairhead C."/>
            <person name="Marck C."/>
            <person name="Cruz J.A."/>
            <person name="Straub M.L."/>
            <person name="Kugler V."/>
            <person name="Sacerdot C."/>
            <person name="Uzunov Z."/>
            <person name="Thierry A."/>
            <person name="Weiss S."/>
            <person name="Bleykasten C."/>
            <person name="De Montigny J."/>
            <person name="Jacques N."/>
            <person name="Jung P."/>
            <person name="Lemaire M."/>
            <person name="Mallet S."/>
            <person name="Morel G."/>
            <person name="Richard G.F."/>
            <person name="Sarkar A."/>
            <person name="Savel G."/>
            <person name="Schacherer J."/>
            <person name="Seret M.L."/>
            <person name="Talla E."/>
            <person name="Samson G."/>
            <person name="Jubin C."/>
            <person name="Poulain J."/>
            <person name="Vacherie B."/>
            <person name="Barbe V."/>
            <person name="Pelletier E."/>
            <person name="Sherman D.J."/>
            <person name="Westhof E."/>
            <person name="Weissenbach J."/>
            <person name="Baret P.V."/>
            <person name="Wincker P."/>
            <person name="Gaillardin C."/>
            <person name="Dujon B."/>
            <person name="Souciet J.L."/>
        </authorList>
    </citation>
    <scope>NUCLEOTIDE SEQUENCE [LARGE SCALE GENOMIC DNA]</scope>
    <source>
        <strain evidence="6">CBS 270.75 / DBVPG 7215 / KCTC 17166 / NRRL Y-17582</strain>
    </source>
</reference>
<comment type="similarity">
    <text evidence="3">Belongs to the WD repeat AIP1 family.</text>
</comment>
<dbReference type="PROSITE" id="PS50294">
    <property type="entry name" value="WD_REPEATS_REGION"/>
    <property type="match status" value="1"/>
</dbReference>
<dbReference type="OrthoDB" id="2306at2759"/>
<dbReference type="OMA" id="FYQGPPF"/>
<accession>G8JWL3</accession>
<protein>
    <submittedName>
        <fullName evidence="5">Uncharacterized protein</fullName>
    </submittedName>
</protein>
<dbReference type="GO" id="GO:0030042">
    <property type="term" value="P:actin filament depolymerization"/>
    <property type="evidence" value="ECO:0007669"/>
    <property type="project" value="EnsemblFungi"/>
</dbReference>
<dbReference type="RefSeq" id="XP_003648045.1">
    <property type="nucleotide sequence ID" value="XM_003647997.1"/>
</dbReference>
<dbReference type="GO" id="GO:0051014">
    <property type="term" value="P:actin filament severing"/>
    <property type="evidence" value="ECO:0007669"/>
    <property type="project" value="EnsemblFungi"/>
</dbReference>
<dbReference type="GeneID" id="11469772"/>
<dbReference type="PROSITE" id="PS50082">
    <property type="entry name" value="WD_REPEATS_2"/>
    <property type="match status" value="2"/>
</dbReference>
<evidence type="ECO:0000313" key="6">
    <source>
        <dbReference type="Proteomes" id="UP000006790"/>
    </source>
</evidence>
<dbReference type="GO" id="GO:0003786">
    <property type="term" value="F:actin lateral binding"/>
    <property type="evidence" value="ECO:0007669"/>
    <property type="project" value="EnsemblFungi"/>
</dbReference>
<proteinExistence type="inferred from homology"/>
<keyword evidence="6" id="KW-1185">Reference proteome</keyword>
<dbReference type="InParanoid" id="G8JWL3"/>
<dbReference type="HOGENOM" id="CLU_015246_1_0_1"/>
<dbReference type="Proteomes" id="UP000006790">
    <property type="component" value="Chromosome 7"/>
</dbReference>
<dbReference type="FunFam" id="2.130.10.10:FF:000167">
    <property type="entry name" value="Actin-interacting protein 1"/>
    <property type="match status" value="1"/>
</dbReference>
<dbReference type="GO" id="GO:0051016">
    <property type="term" value="P:barbed-end actin filament capping"/>
    <property type="evidence" value="ECO:0007669"/>
    <property type="project" value="EnsemblFungi"/>
</dbReference>
<dbReference type="KEGG" id="erc:Ecym_7402"/>